<keyword evidence="3" id="KW-1185">Reference proteome</keyword>
<dbReference type="SUPFAM" id="SSF53187">
    <property type="entry name" value="Zn-dependent exopeptidases"/>
    <property type="match status" value="1"/>
</dbReference>
<dbReference type="Proteomes" id="UP001596175">
    <property type="component" value="Unassembled WGS sequence"/>
</dbReference>
<name>A0ABV9ZC46_9PSEU</name>
<evidence type="ECO:0000256" key="1">
    <source>
        <dbReference type="SAM" id="MobiDB-lite"/>
    </source>
</evidence>
<sequence>MQLMTFARRNLVLRHRGTLPVILTSPHDGGSTPPGVDQRTAETSPDDCDVNTSRDVRTREITEAVARRILERTGLSPYVVIAEFSRGVVDANRARRCAFVDDDAEKYYDEYHRRVDEYIDQILEQNDGRGFMFDIHGTGVIAEDPADVYLGTANGATLPSWFDRTALFHQHGLHGLLTWARHQTSSGASFDGFRVSPAKPADTETSAVNGGFTVRHYGQRLAAVQVEVARPVRDDGERRDFLIEDLADGIVNFVRRHAPF</sequence>
<dbReference type="InterPro" id="IPR007709">
    <property type="entry name" value="N-FG_amidohydro"/>
</dbReference>
<evidence type="ECO:0000313" key="2">
    <source>
        <dbReference type="EMBL" id="MFC5138106.1"/>
    </source>
</evidence>
<dbReference type="EMBL" id="JBHSKG010000003">
    <property type="protein sequence ID" value="MFC5138106.1"/>
    <property type="molecule type" value="Genomic_DNA"/>
</dbReference>
<accession>A0ABV9ZC46</accession>
<organism evidence="2 3">
    <name type="scientific">Actinomycetospora rhizophila</name>
    <dbReference type="NCBI Taxonomy" id="1416876"/>
    <lineage>
        <taxon>Bacteria</taxon>
        <taxon>Bacillati</taxon>
        <taxon>Actinomycetota</taxon>
        <taxon>Actinomycetes</taxon>
        <taxon>Pseudonocardiales</taxon>
        <taxon>Pseudonocardiaceae</taxon>
        <taxon>Actinomycetospora</taxon>
    </lineage>
</organism>
<proteinExistence type="predicted"/>
<dbReference type="Pfam" id="PF05013">
    <property type="entry name" value="FGase"/>
    <property type="match status" value="1"/>
</dbReference>
<dbReference type="Gene3D" id="3.40.630.40">
    <property type="entry name" value="Zn-dependent exopeptidases"/>
    <property type="match status" value="1"/>
</dbReference>
<reference evidence="3" key="1">
    <citation type="journal article" date="2019" name="Int. J. Syst. Evol. Microbiol.">
        <title>The Global Catalogue of Microorganisms (GCM) 10K type strain sequencing project: providing services to taxonomists for standard genome sequencing and annotation.</title>
        <authorList>
            <consortium name="The Broad Institute Genomics Platform"/>
            <consortium name="The Broad Institute Genome Sequencing Center for Infectious Disease"/>
            <person name="Wu L."/>
            <person name="Ma J."/>
        </authorList>
    </citation>
    <scope>NUCLEOTIDE SEQUENCE [LARGE SCALE GENOMIC DNA]</scope>
    <source>
        <strain evidence="3">XZYJ18</strain>
    </source>
</reference>
<evidence type="ECO:0000313" key="3">
    <source>
        <dbReference type="Proteomes" id="UP001596175"/>
    </source>
</evidence>
<dbReference type="RefSeq" id="WP_378020332.1">
    <property type="nucleotide sequence ID" value="NZ_JBHSKG010000003.1"/>
</dbReference>
<gene>
    <name evidence="2" type="ORF">ACFPK1_07675</name>
</gene>
<feature type="region of interest" description="Disordered" evidence="1">
    <location>
        <begin position="22"/>
        <end position="52"/>
    </location>
</feature>
<protein>
    <submittedName>
        <fullName evidence="2">N-formylglutamate amidohydrolase</fullName>
    </submittedName>
</protein>
<comment type="caution">
    <text evidence="2">The sequence shown here is derived from an EMBL/GenBank/DDBJ whole genome shotgun (WGS) entry which is preliminary data.</text>
</comment>